<dbReference type="InterPro" id="IPR003646">
    <property type="entry name" value="SH3-like_bac-type"/>
</dbReference>
<reference evidence="2 3" key="1">
    <citation type="submission" date="2020-08" db="EMBL/GenBank/DDBJ databases">
        <title>Bridging the membrane lipid divide: bacteria of the FCB group superphylum have the potential to synthesize archaeal ether lipids.</title>
        <authorList>
            <person name="Villanueva L."/>
            <person name="Von Meijenfeldt F.A.B."/>
            <person name="Westbye A.B."/>
            <person name="Yadav S."/>
            <person name="Hopmans E.C."/>
            <person name="Dutilh B.E."/>
            <person name="Sinninghe Damste J.S."/>
        </authorList>
    </citation>
    <scope>NUCLEOTIDE SEQUENCE [LARGE SCALE GENOMIC DNA]</scope>
    <source>
        <strain evidence="2">NIOZ-UU36</strain>
    </source>
</reference>
<dbReference type="Gene3D" id="2.30.30.40">
    <property type="entry name" value="SH3 Domains"/>
    <property type="match status" value="1"/>
</dbReference>
<protein>
    <recommendedName>
        <fullName evidence="1">SH3b domain-containing protein</fullName>
    </recommendedName>
</protein>
<accession>A0A8J6TJN7</accession>
<dbReference type="AlphaFoldDB" id="A0A8J6TJN7"/>
<name>A0A8J6TJN7_9CHLR</name>
<dbReference type="SUPFAM" id="SSF117074">
    <property type="entry name" value="Hypothetical protein PA1324"/>
    <property type="match status" value="1"/>
</dbReference>
<feature type="domain" description="SH3b" evidence="1">
    <location>
        <begin position="401"/>
        <end position="465"/>
    </location>
</feature>
<gene>
    <name evidence="2" type="ORF">H8E29_10775</name>
</gene>
<organism evidence="2 3">
    <name type="scientific">Candidatus Desulfolinea nitratireducens</name>
    <dbReference type="NCBI Taxonomy" id="2841698"/>
    <lineage>
        <taxon>Bacteria</taxon>
        <taxon>Bacillati</taxon>
        <taxon>Chloroflexota</taxon>
        <taxon>Anaerolineae</taxon>
        <taxon>Anaerolineales</taxon>
        <taxon>Anaerolineales incertae sedis</taxon>
        <taxon>Candidatus Desulfolinea</taxon>
    </lineage>
</organism>
<proteinExistence type="predicted"/>
<dbReference type="EMBL" id="JACNJN010000121">
    <property type="protein sequence ID" value="MBC8335742.1"/>
    <property type="molecule type" value="Genomic_DNA"/>
</dbReference>
<evidence type="ECO:0000259" key="1">
    <source>
        <dbReference type="PROSITE" id="PS51781"/>
    </source>
</evidence>
<evidence type="ECO:0000313" key="3">
    <source>
        <dbReference type="Proteomes" id="UP000614469"/>
    </source>
</evidence>
<dbReference type="Proteomes" id="UP000614469">
    <property type="component" value="Unassembled WGS sequence"/>
</dbReference>
<dbReference type="Gene3D" id="2.60.40.10">
    <property type="entry name" value="Immunoglobulins"/>
    <property type="match status" value="3"/>
</dbReference>
<dbReference type="PROSITE" id="PS51257">
    <property type="entry name" value="PROKAR_LIPOPROTEIN"/>
    <property type="match status" value="1"/>
</dbReference>
<comment type="caution">
    <text evidence="2">The sequence shown here is derived from an EMBL/GenBank/DDBJ whole genome shotgun (WGS) entry which is preliminary data.</text>
</comment>
<dbReference type="InterPro" id="IPR013783">
    <property type="entry name" value="Ig-like_fold"/>
</dbReference>
<dbReference type="PROSITE" id="PS51781">
    <property type="entry name" value="SH3B"/>
    <property type="match status" value="1"/>
</dbReference>
<sequence>MKKNYISFAGLALIFGLFLLSCTLPTPTCATESLLAVTLTDPPMWGIVGSLTPTLSWTYPVTSCNPEGYAIQLMTGPFFTDSLGGGTGDPSTSWAPGSPLEPGKEYAWNVSPINGTTLGPIAGRNYFFTGPICETAALVAPNLLEPADGGTFNYLYDDGLIWDYPENCIPEGYRVDLSIDPTFADTSLSGGTGNPSTRWGPGSPLAECVVYYWRVAPINGTTLGPPSLSRSFTADTTGACGGSPVSPPDSASLSGIVWHDLCAIPELGPLPDPLPEGCIDTGGGGIGANGIREAGEPGIAGVQVDLHLGLCADPVVASLLTDANGAYSFDGILAFGDHCLSVDALAAPNDSVLIPGGWTAPLPGLNPATHSRLIASGDAVIDLDFGWDYQFLPAYVAPTPEPSSFKFDNNAFCRKGPNKAYTDITAIPVGEIVPVIGRNNDNSWLYVSWRNTNCWVSSITGQFFGEYAIIPFLTPIPLPDSIPPTITNIRALEAMVYYVRNSCGPTEASIGARISDDSGIADAYVRYRYSGNNGPGNWRTAPTHDQAMGGQYGFMIDVGSEAAQDLGKSGGVLEYQVYATDNNSNTTAAPDGNLLGVPVSYCP</sequence>
<evidence type="ECO:0000313" key="2">
    <source>
        <dbReference type="EMBL" id="MBC8335742.1"/>
    </source>
</evidence>